<protein>
    <submittedName>
        <fullName evidence="1">Uncharacterized protein</fullName>
    </submittedName>
</protein>
<gene>
    <name evidence="1" type="ORF">A33Q_1201</name>
</gene>
<sequence>MKTYEEFLDSLKNETPPKELSTQLLALWYDANGNWDKAHSYVDGPTDPSSHWIHAYLHRKEGDLSNADYWYKKADKSRPGISLDEEWTLITKKMIAVSI</sequence>
<dbReference type="AlphaFoldDB" id="S2DHR7"/>
<accession>S2DHR7</accession>
<evidence type="ECO:0000313" key="1">
    <source>
        <dbReference type="EMBL" id="EOZ98547.1"/>
    </source>
</evidence>
<evidence type="ECO:0000313" key="2">
    <source>
        <dbReference type="Proteomes" id="UP000006073"/>
    </source>
</evidence>
<reference evidence="1 2" key="1">
    <citation type="journal article" date="2013" name="Genome Announc.">
        <title>Draft Genome Sequence of Indibacter alkaliphilus Strain LW1T, Isolated from Lonar Lake, a Haloalkaline Lake in the Buldana District of Maharashtra, India.</title>
        <authorList>
            <person name="Singh A."/>
            <person name="Kumar Jangir P."/>
            <person name="Sharma R."/>
            <person name="Singh A."/>
            <person name="Kumar Pinnaka A."/>
            <person name="Shivaji S."/>
        </authorList>
    </citation>
    <scope>NUCLEOTIDE SEQUENCE [LARGE SCALE GENOMIC DNA]</scope>
    <source>
        <strain evidence="2">CCUG 57479 / KCTC 22604 / LW1</strain>
    </source>
</reference>
<dbReference type="STRING" id="1189612.A33Q_1201"/>
<organism evidence="1 2">
    <name type="scientific">Indibacter alkaliphilus (strain CCUG 57479 / KCTC 22604 / LW1)</name>
    <dbReference type="NCBI Taxonomy" id="1189612"/>
    <lineage>
        <taxon>Bacteria</taxon>
        <taxon>Pseudomonadati</taxon>
        <taxon>Bacteroidota</taxon>
        <taxon>Cytophagia</taxon>
        <taxon>Cytophagales</taxon>
        <taxon>Cyclobacteriaceae</taxon>
    </lineage>
</organism>
<dbReference type="EMBL" id="ALWO02000023">
    <property type="protein sequence ID" value="EOZ98547.1"/>
    <property type="molecule type" value="Genomic_DNA"/>
</dbReference>
<name>S2DHR7_INDAL</name>
<dbReference type="OrthoDB" id="370799at2"/>
<dbReference type="RefSeq" id="WP_009032519.1">
    <property type="nucleotide sequence ID" value="NZ_ALWO02000023.1"/>
</dbReference>
<dbReference type="eggNOG" id="ENOG5032YM4">
    <property type="taxonomic scope" value="Bacteria"/>
</dbReference>
<keyword evidence="2" id="KW-1185">Reference proteome</keyword>
<comment type="caution">
    <text evidence="1">The sequence shown here is derived from an EMBL/GenBank/DDBJ whole genome shotgun (WGS) entry which is preliminary data.</text>
</comment>
<dbReference type="Proteomes" id="UP000006073">
    <property type="component" value="Unassembled WGS sequence"/>
</dbReference>
<proteinExistence type="predicted"/>